<proteinExistence type="inferred from homology"/>
<feature type="transmembrane region" description="Helical" evidence="8">
    <location>
        <begin position="60"/>
        <end position="82"/>
    </location>
</feature>
<reference evidence="9 10" key="1">
    <citation type="submission" date="2016-04" db="EMBL/GenBank/DDBJ databases">
        <title>ATOL: Assembling a taxonomically balanced genome-scale reconstruction of the evolutionary history of the Enterobacteriaceae.</title>
        <authorList>
            <person name="Plunkett G.III."/>
            <person name="Neeno-Eckwall E.C."/>
            <person name="Glasner J.D."/>
            <person name="Perna N.T."/>
        </authorList>
    </citation>
    <scope>NUCLEOTIDE SEQUENCE [LARGE SCALE GENOMIC DNA]</scope>
    <source>
        <strain evidence="9 10">ATCC 51604</strain>
    </source>
</reference>
<feature type="transmembrane region" description="Helical" evidence="8">
    <location>
        <begin position="192"/>
        <end position="212"/>
    </location>
</feature>
<keyword evidence="7 8" id="KW-0472">Membrane</keyword>
<dbReference type="FunFam" id="1.10.3470.10:FF:000001">
    <property type="entry name" value="Vitamin B12 ABC transporter permease BtuC"/>
    <property type="match status" value="1"/>
</dbReference>
<dbReference type="GO" id="GO:0022857">
    <property type="term" value="F:transmembrane transporter activity"/>
    <property type="evidence" value="ECO:0007669"/>
    <property type="project" value="InterPro"/>
</dbReference>
<gene>
    <name evidence="9" type="ORF">M977_04357</name>
</gene>
<keyword evidence="5 8" id="KW-0812">Transmembrane</keyword>
<feature type="transmembrane region" description="Helical" evidence="8">
    <location>
        <begin position="313"/>
        <end position="330"/>
    </location>
</feature>
<dbReference type="CDD" id="cd06550">
    <property type="entry name" value="TM_ABC_iron-siderophores_like"/>
    <property type="match status" value="1"/>
</dbReference>
<organism evidence="9 10">
    <name type="scientific">Buttiauxella gaviniae ATCC 51604</name>
    <dbReference type="NCBI Taxonomy" id="1354253"/>
    <lineage>
        <taxon>Bacteria</taxon>
        <taxon>Pseudomonadati</taxon>
        <taxon>Pseudomonadota</taxon>
        <taxon>Gammaproteobacteria</taxon>
        <taxon>Enterobacterales</taxon>
        <taxon>Enterobacteriaceae</taxon>
        <taxon>Buttiauxella</taxon>
    </lineage>
</organism>
<evidence type="ECO:0000256" key="2">
    <source>
        <dbReference type="ARBA" id="ARBA00007935"/>
    </source>
</evidence>
<dbReference type="PANTHER" id="PTHR30472:SF67">
    <property type="entry name" value="PERMEASE OF ABC TRANSPORTER-RELATED"/>
    <property type="match status" value="1"/>
</dbReference>
<dbReference type="SUPFAM" id="SSF81345">
    <property type="entry name" value="ABC transporter involved in vitamin B12 uptake, BtuC"/>
    <property type="match status" value="1"/>
</dbReference>
<dbReference type="RefSeq" id="WP_064518840.1">
    <property type="nucleotide sequence ID" value="NZ_LXEP01000044.1"/>
</dbReference>
<evidence type="ECO:0000256" key="6">
    <source>
        <dbReference type="ARBA" id="ARBA00022989"/>
    </source>
</evidence>
<keyword evidence="4" id="KW-1003">Cell membrane</keyword>
<dbReference type="InterPro" id="IPR037294">
    <property type="entry name" value="ABC_BtuC-like"/>
</dbReference>
<feature type="transmembrane region" description="Helical" evidence="8">
    <location>
        <begin position="243"/>
        <end position="271"/>
    </location>
</feature>
<evidence type="ECO:0000256" key="5">
    <source>
        <dbReference type="ARBA" id="ARBA00022692"/>
    </source>
</evidence>
<dbReference type="GO" id="GO:0033214">
    <property type="term" value="P:siderophore-iron import into cell"/>
    <property type="evidence" value="ECO:0007669"/>
    <property type="project" value="TreeGrafter"/>
</dbReference>
<evidence type="ECO:0000256" key="7">
    <source>
        <dbReference type="ARBA" id="ARBA00023136"/>
    </source>
</evidence>
<protein>
    <submittedName>
        <fullName evidence="9">Permease component of an ABC superfamily iron siderophore transporter</fullName>
    </submittedName>
</protein>
<keyword evidence="6 8" id="KW-1133">Transmembrane helix</keyword>
<comment type="subcellular location">
    <subcellularLocation>
        <location evidence="1">Cell membrane</location>
        <topology evidence="1">Multi-pass membrane protein</topology>
    </subcellularLocation>
</comment>
<dbReference type="Pfam" id="PF01032">
    <property type="entry name" value="FecCD"/>
    <property type="match status" value="1"/>
</dbReference>
<evidence type="ECO:0000256" key="8">
    <source>
        <dbReference type="SAM" id="Phobius"/>
    </source>
</evidence>
<name>A0A1B7HNH3_9ENTR</name>
<feature type="transmembrane region" description="Helical" evidence="8">
    <location>
        <begin position="94"/>
        <end position="114"/>
    </location>
</feature>
<accession>A0A1B7HNH3</accession>
<dbReference type="AlphaFoldDB" id="A0A1B7HNH3"/>
<dbReference type="PANTHER" id="PTHR30472">
    <property type="entry name" value="FERRIC ENTEROBACTIN TRANSPORT SYSTEM PERMEASE PROTEIN"/>
    <property type="match status" value="1"/>
</dbReference>
<dbReference type="GO" id="GO:0005886">
    <property type="term" value="C:plasma membrane"/>
    <property type="evidence" value="ECO:0007669"/>
    <property type="project" value="UniProtKB-SubCell"/>
</dbReference>
<feature type="transmembrane region" description="Helical" evidence="8">
    <location>
        <begin position="152"/>
        <end position="172"/>
    </location>
</feature>
<feature type="transmembrane region" description="Helical" evidence="8">
    <location>
        <begin position="120"/>
        <end position="140"/>
    </location>
</feature>
<comment type="caution">
    <text evidence="9">The sequence shown here is derived from an EMBL/GenBank/DDBJ whole genome shotgun (WGS) entry which is preliminary data.</text>
</comment>
<dbReference type="PATRIC" id="fig|1354253.4.peg.4470"/>
<evidence type="ECO:0000256" key="3">
    <source>
        <dbReference type="ARBA" id="ARBA00022448"/>
    </source>
</evidence>
<comment type="similarity">
    <text evidence="2">Belongs to the binding-protein-dependent transport system permease family. FecCD subfamily.</text>
</comment>
<evidence type="ECO:0000256" key="1">
    <source>
        <dbReference type="ARBA" id="ARBA00004651"/>
    </source>
</evidence>
<dbReference type="Proteomes" id="UP000078504">
    <property type="component" value="Unassembled WGS sequence"/>
</dbReference>
<dbReference type="InterPro" id="IPR000522">
    <property type="entry name" value="ABC_transptr_permease_BtuC"/>
</dbReference>
<dbReference type="EMBL" id="LXEP01000044">
    <property type="protein sequence ID" value="OAT17111.1"/>
    <property type="molecule type" value="Genomic_DNA"/>
</dbReference>
<dbReference type="Gene3D" id="1.10.3470.10">
    <property type="entry name" value="ABC transporter involved in vitamin B12 uptake, BtuC"/>
    <property type="match status" value="1"/>
</dbReference>
<evidence type="ECO:0000313" key="10">
    <source>
        <dbReference type="Proteomes" id="UP000078504"/>
    </source>
</evidence>
<evidence type="ECO:0000313" key="9">
    <source>
        <dbReference type="EMBL" id="OAT17111.1"/>
    </source>
</evidence>
<evidence type="ECO:0000256" key="4">
    <source>
        <dbReference type="ARBA" id="ARBA00022475"/>
    </source>
</evidence>
<keyword evidence="3" id="KW-0813">Transport</keyword>
<sequence>MFANKRFLLVWLVAPLLLAGLALASVANGSVALSFSQVLTSLGLVHGEVAPMIKSIVLELRLPRTILGIIAGAGLALVGSLLQTTTRNDLADPFLFGLSSGASAGVVLVITRLGDSLGSWTLPIAAFVGGMLSAAAVMIIFMSQSHKGTEKLIICGLAVSFLFGALTNFLIFSGDQRAASNALFWALGGLGFARWENLGFAATALIILIVLISRRWRALDALLAGEQTAWSLGINVNRLRTEVFLCCSMATAILVSLTGVIGFVGLMVPHLARPFAGVRHRKLLPLVGIMGAILLSAGDILSRTLTAPQELPIGIITAGVGGVFVLVILLRRVS</sequence>